<protein>
    <submittedName>
        <fullName evidence="2">DUF5134 domain-containing protein</fullName>
    </submittedName>
</protein>
<feature type="transmembrane region" description="Helical" evidence="1">
    <location>
        <begin position="6"/>
        <end position="25"/>
    </location>
</feature>
<keyword evidence="1" id="KW-0472">Membrane</keyword>
<keyword evidence="1" id="KW-1133">Transmembrane helix</keyword>
<organism evidence="2 3">
    <name type="scientific">Amycolatopsis ultiminotia</name>
    <dbReference type="NCBI Taxonomy" id="543629"/>
    <lineage>
        <taxon>Bacteria</taxon>
        <taxon>Bacillati</taxon>
        <taxon>Actinomycetota</taxon>
        <taxon>Actinomycetes</taxon>
        <taxon>Pseudonocardiales</taxon>
        <taxon>Pseudonocardiaceae</taxon>
        <taxon>Amycolatopsis</taxon>
    </lineage>
</organism>
<feature type="transmembrane region" description="Helical" evidence="1">
    <location>
        <begin position="131"/>
        <end position="149"/>
    </location>
</feature>
<dbReference type="EMBL" id="BAAAZN010000002">
    <property type="protein sequence ID" value="GAA3530712.1"/>
    <property type="molecule type" value="Genomic_DNA"/>
</dbReference>
<feature type="transmembrane region" description="Helical" evidence="1">
    <location>
        <begin position="65"/>
        <end position="82"/>
    </location>
</feature>
<evidence type="ECO:0000313" key="3">
    <source>
        <dbReference type="Proteomes" id="UP001500689"/>
    </source>
</evidence>
<dbReference type="InterPro" id="IPR033458">
    <property type="entry name" value="DUF5134"/>
</dbReference>
<feature type="transmembrane region" description="Helical" evidence="1">
    <location>
        <begin position="41"/>
        <end position="59"/>
    </location>
</feature>
<accession>A0ABP6VB56</accession>
<comment type="caution">
    <text evidence="2">The sequence shown here is derived from an EMBL/GenBank/DDBJ whole genome shotgun (WGS) entry which is preliminary data.</text>
</comment>
<evidence type="ECO:0000313" key="2">
    <source>
        <dbReference type="EMBL" id="GAA3530712.1"/>
    </source>
</evidence>
<dbReference type="Proteomes" id="UP001500689">
    <property type="component" value="Unassembled WGS sequence"/>
</dbReference>
<name>A0ABP6VB56_9PSEU</name>
<feature type="transmembrane region" description="Helical" evidence="1">
    <location>
        <begin position="94"/>
        <end position="111"/>
    </location>
</feature>
<reference evidence="3" key="1">
    <citation type="journal article" date="2019" name="Int. J. Syst. Evol. Microbiol.">
        <title>The Global Catalogue of Microorganisms (GCM) 10K type strain sequencing project: providing services to taxonomists for standard genome sequencing and annotation.</title>
        <authorList>
            <consortium name="The Broad Institute Genomics Platform"/>
            <consortium name="The Broad Institute Genome Sequencing Center for Infectious Disease"/>
            <person name="Wu L."/>
            <person name="Ma J."/>
        </authorList>
    </citation>
    <scope>NUCLEOTIDE SEQUENCE [LARGE SCALE GENOMIC DNA]</scope>
    <source>
        <strain evidence="3">JCM 16898</strain>
    </source>
</reference>
<keyword evidence="3" id="KW-1185">Reference proteome</keyword>
<sequence length="188" mass="19601">MSPPLAWLLTALFALLALPCLLRLARLDYVRLGHPLRGGDLAELLLVVAMVAMVCPVGGPIPAAGWQAVLALTAGWFGFAWWRGRRSGHGAGCGHHALSAAAMLYMISATAHTGMTHGPWLVMSTMDAPVAWPVVAVPAAGYFAVDAVRSGALALRLRAAEPMPGHLSRTLCRAVMGAGMGYLLLAAG</sequence>
<evidence type="ECO:0000256" key="1">
    <source>
        <dbReference type="SAM" id="Phobius"/>
    </source>
</evidence>
<dbReference type="RefSeq" id="WP_344856164.1">
    <property type="nucleotide sequence ID" value="NZ_BAAAZN010000002.1"/>
</dbReference>
<dbReference type="Pfam" id="PF17197">
    <property type="entry name" value="DUF5134"/>
    <property type="match status" value="1"/>
</dbReference>
<keyword evidence="1" id="KW-0812">Transmembrane</keyword>
<gene>
    <name evidence="2" type="ORF">GCM10022222_12150</name>
</gene>
<proteinExistence type="predicted"/>